<dbReference type="RefSeq" id="WP_139326128.1">
    <property type="nucleotide sequence ID" value="NZ_FTOV01000003.1"/>
</dbReference>
<name>A0A1N7MM53_9FLAO</name>
<gene>
    <name evidence="1" type="ORF">SAMN05421785_103340</name>
</gene>
<dbReference type="OrthoDB" id="1334511at2"/>
<dbReference type="STRING" id="373672.SAMN05421785_103340"/>
<evidence type="ECO:0000313" key="2">
    <source>
        <dbReference type="Proteomes" id="UP000185781"/>
    </source>
</evidence>
<proteinExistence type="predicted"/>
<organism evidence="1 2">
    <name type="scientific">Chryseobacterium gambrini</name>
    <dbReference type="NCBI Taxonomy" id="373672"/>
    <lineage>
        <taxon>Bacteria</taxon>
        <taxon>Pseudomonadati</taxon>
        <taxon>Bacteroidota</taxon>
        <taxon>Flavobacteriia</taxon>
        <taxon>Flavobacteriales</taxon>
        <taxon>Weeksellaceae</taxon>
        <taxon>Chryseobacterium group</taxon>
        <taxon>Chryseobacterium</taxon>
    </lineage>
</organism>
<evidence type="ECO:0000313" key="1">
    <source>
        <dbReference type="EMBL" id="SIS87244.1"/>
    </source>
</evidence>
<dbReference type="Proteomes" id="UP000185781">
    <property type="component" value="Unassembled WGS sequence"/>
</dbReference>
<sequence>MLIYDVSQNTGETIHEDFLMNSLDRFIKPHHHNFFGLEYHVSVTLRDKTFLPCVTLRHLGKAIKLQFERLHKTYYSGVTNRNQLPQDYVQKGIIEGLIVQDNTVSLSDIEKIEKCKYSFPEEFQKKFSFYPTHYFLAQFGDGSFENFRGSETGFYEVPANRDLEDIVEIFNSTLILENEDIIELKNYMDWKKNEKEFKRIHLGKPFFACYFGGYEEKDFEDKLSKIRINFRE</sequence>
<dbReference type="AlphaFoldDB" id="A0A1N7MM53"/>
<protein>
    <submittedName>
        <fullName evidence="1">Uncharacterized protein</fullName>
    </submittedName>
</protein>
<reference evidence="1 2" key="1">
    <citation type="submission" date="2017-01" db="EMBL/GenBank/DDBJ databases">
        <authorList>
            <person name="Mah S.A."/>
            <person name="Swanson W.J."/>
            <person name="Moy G.W."/>
            <person name="Vacquier V.D."/>
        </authorList>
    </citation>
    <scope>NUCLEOTIDE SEQUENCE [LARGE SCALE GENOMIC DNA]</scope>
    <source>
        <strain evidence="1 2">DSM 18014</strain>
    </source>
</reference>
<accession>A0A1N7MM53</accession>
<dbReference type="EMBL" id="FTOV01000003">
    <property type="protein sequence ID" value="SIS87244.1"/>
    <property type="molecule type" value="Genomic_DNA"/>
</dbReference>